<keyword evidence="1" id="KW-1133">Transmembrane helix</keyword>
<comment type="caution">
    <text evidence="2">The sequence shown here is derived from an EMBL/GenBank/DDBJ whole genome shotgun (WGS) entry which is preliminary data.</text>
</comment>
<evidence type="ECO:0000313" key="2">
    <source>
        <dbReference type="EMBL" id="ODM07394.1"/>
    </source>
</evidence>
<name>A0A1E3AF80_9FIRM</name>
<feature type="transmembrane region" description="Helical" evidence="1">
    <location>
        <begin position="120"/>
        <end position="153"/>
    </location>
</feature>
<dbReference type="Proteomes" id="UP000094067">
    <property type="component" value="Unassembled WGS sequence"/>
</dbReference>
<gene>
    <name evidence="4" type="ORF">BEI59_03210</name>
    <name evidence="2" type="ORF">BEI61_03284</name>
    <name evidence="3" type="ORF">BEI63_25870</name>
</gene>
<dbReference type="AlphaFoldDB" id="A0A1E3AF80"/>
<reference evidence="4 6" key="3">
    <citation type="submission" date="2016-08" db="EMBL/GenBank/DDBJ databases">
        <authorList>
            <person name="Seilhamer J.J."/>
        </authorList>
    </citation>
    <scope>NUCLEOTIDE SEQUENCE [LARGE SCALE GENOMIC DNA]</scope>
    <source>
        <strain evidence="4 6">NML150140-1</strain>
    </source>
</reference>
<feature type="transmembrane region" description="Helical" evidence="1">
    <location>
        <begin position="165"/>
        <end position="186"/>
    </location>
</feature>
<protein>
    <submittedName>
        <fullName evidence="2">ABC-2 family transporter protein</fullName>
    </submittedName>
</protein>
<dbReference type="Proteomes" id="UP000094271">
    <property type="component" value="Unassembled WGS sequence"/>
</dbReference>
<evidence type="ECO:0000313" key="5">
    <source>
        <dbReference type="Proteomes" id="UP000094067"/>
    </source>
</evidence>
<evidence type="ECO:0000313" key="6">
    <source>
        <dbReference type="Proteomes" id="UP000094271"/>
    </source>
</evidence>
<evidence type="ECO:0000313" key="4">
    <source>
        <dbReference type="EMBL" id="ODR54951.1"/>
    </source>
</evidence>
<evidence type="ECO:0000256" key="1">
    <source>
        <dbReference type="SAM" id="Phobius"/>
    </source>
</evidence>
<dbReference type="EMBL" id="MEHA01000002">
    <property type="protein sequence ID" value="ODR54951.1"/>
    <property type="molecule type" value="Genomic_DNA"/>
</dbReference>
<proteinExistence type="predicted"/>
<dbReference type="Proteomes" id="UP000094869">
    <property type="component" value="Unassembled WGS sequence"/>
</dbReference>
<keyword evidence="7" id="KW-1185">Reference proteome</keyword>
<dbReference type="EMBL" id="MCGH01000002">
    <property type="protein sequence ID" value="ODM07394.1"/>
    <property type="molecule type" value="Genomic_DNA"/>
</dbReference>
<keyword evidence="1" id="KW-0812">Transmembrane</keyword>
<reference evidence="3 7" key="2">
    <citation type="submission" date="2016-08" db="EMBL/GenBank/DDBJ databases">
        <title>Characterization of Isolates of Eisenbergiella tayi Derived from Blood Cultures, Using Whole Genome Sequencing.</title>
        <authorList>
            <person name="Bernier A.-M."/>
            <person name="Burdz T."/>
            <person name="Wiebe D."/>
            <person name="Bernard K."/>
        </authorList>
    </citation>
    <scope>NUCLEOTIDE SEQUENCE [LARGE SCALE GENOMIC DNA]</scope>
    <source>
        <strain evidence="3 7">NML120146</strain>
    </source>
</reference>
<feature type="transmembrane region" description="Helical" evidence="1">
    <location>
        <begin position="193"/>
        <end position="221"/>
    </location>
</feature>
<accession>A0A1E3AF80</accession>
<dbReference type="OrthoDB" id="2081523at2"/>
<reference evidence="2 5" key="1">
    <citation type="submission" date="2016-07" db="EMBL/GenBank/DDBJ databases">
        <title>Characterization of isolates of Eisenbergiella tayi derived from blood cultures, using whole genome sequencing.</title>
        <authorList>
            <person name="Burdz T."/>
            <person name="Wiebe D."/>
            <person name="Huynh C."/>
            <person name="Bernard K."/>
        </authorList>
    </citation>
    <scope>NUCLEOTIDE SEQUENCE [LARGE SCALE GENOMIC DNA]</scope>
    <source>
        <strain evidence="2 5">NML 110608</strain>
    </source>
</reference>
<feature type="transmembrane region" description="Helical" evidence="1">
    <location>
        <begin position="79"/>
        <end position="99"/>
    </location>
</feature>
<sequence>MLNMLRMDLRRMFRAKMMFIAFLCLSVGILISIITLRTVTDPELRQQAIDAGVEITSDDQTDFNAIRSLTETQALCTTIYSGSFIFVALYIIVVLFVCNDYSSGFAKNIFSFYGGRWCYYVSKLLCMTIVCALWILGSFFIFRLCCIVCGMDFARSALTEYLRVFLEYLFIGVAFSAQGIFLSVWLRSEGGGIAAAIVLAGGIVPVMLEALLGNWGISIVYKTLYGSVQAVTENINSGSPVGGAMAVTAVWLAIWSALSLFALYKKDV</sequence>
<dbReference type="RefSeq" id="WP_069153050.1">
    <property type="nucleotide sequence ID" value="NZ_DAWDRA010000669.1"/>
</dbReference>
<keyword evidence="1" id="KW-0472">Membrane</keyword>
<feature type="transmembrane region" description="Helical" evidence="1">
    <location>
        <begin position="241"/>
        <end position="264"/>
    </location>
</feature>
<organism evidence="2 5">
    <name type="scientific">Eisenbergiella tayi</name>
    <dbReference type="NCBI Taxonomy" id="1432052"/>
    <lineage>
        <taxon>Bacteria</taxon>
        <taxon>Bacillati</taxon>
        <taxon>Bacillota</taxon>
        <taxon>Clostridia</taxon>
        <taxon>Lachnospirales</taxon>
        <taxon>Lachnospiraceae</taxon>
        <taxon>Eisenbergiella</taxon>
    </lineage>
</organism>
<evidence type="ECO:0000313" key="7">
    <source>
        <dbReference type="Proteomes" id="UP000094869"/>
    </source>
</evidence>
<evidence type="ECO:0000313" key="3">
    <source>
        <dbReference type="EMBL" id="ODR48281.1"/>
    </source>
</evidence>
<dbReference type="EMBL" id="MEHD01000043">
    <property type="protein sequence ID" value="ODR48281.1"/>
    <property type="molecule type" value="Genomic_DNA"/>
</dbReference>